<keyword evidence="2" id="KW-0812">Transmembrane</keyword>
<dbReference type="PROSITE" id="PS50887">
    <property type="entry name" value="GGDEF"/>
    <property type="match status" value="1"/>
</dbReference>
<comment type="caution">
    <text evidence="4">The sequence shown here is derived from an EMBL/GenBank/DDBJ whole genome shotgun (WGS) entry which is preliminary data.</text>
</comment>
<feature type="domain" description="GGDEF" evidence="3">
    <location>
        <begin position="250"/>
        <end position="384"/>
    </location>
</feature>
<evidence type="ECO:0000256" key="2">
    <source>
        <dbReference type="SAM" id="Phobius"/>
    </source>
</evidence>
<dbReference type="InterPro" id="IPR000160">
    <property type="entry name" value="GGDEF_dom"/>
</dbReference>
<feature type="transmembrane region" description="Helical" evidence="2">
    <location>
        <begin position="191"/>
        <end position="209"/>
    </location>
</feature>
<dbReference type="AlphaFoldDB" id="A0A4R2M505"/>
<dbReference type="GeneID" id="99686674"/>
<feature type="transmembrane region" description="Helical" evidence="2">
    <location>
        <begin position="119"/>
        <end position="138"/>
    </location>
</feature>
<dbReference type="SUPFAM" id="SSF55073">
    <property type="entry name" value="Nucleotide cyclase"/>
    <property type="match status" value="1"/>
</dbReference>
<feature type="transmembrane region" description="Helical" evidence="2">
    <location>
        <begin position="39"/>
        <end position="58"/>
    </location>
</feature>
<dbReference type="RefSeq" id="WP_132648361.1">
    <property type="nucleotide sequence ID" value="NZ_CP181386.1"/>
</dbReference>
<dbReference type="EC" id="2.7.7.65" evidence="1"/>
<feature type="transmembrane region" description="Helical" evidence="2">
    <location>
        <begin position="150"/>
        <end position="171"/>
    </location>
</feature>
<feature type="transmembrane region" description="Helical" evidence="2">
    <location>
        <begin position="6"/>
        <end position="27"/>
    </location>
</feature>
<dbReference type="Pfam" id="PF00990">
    <property type="entry name" value="GGDEF"/>
    <property type="match status" value="1"/>
</dbReference>
<dbReference type="InterPro" id="IPR029787">
    <property type="entry name" value="Nucleotide_cyclase"/>
</dbReference>
<evidence type="ECO:0000259" key="3">
    <source>
        <dbReference type="PROSITE" id="PS50887"/>
    </source>
</evidence>
<keyword evidence="2" id="KW-0472">Membrane</keyword>
<reference evidence="4 5" key="1">
    <citation type="submission" date="2019-03" db="EMBL/GenBank/DDBJ databases">
        <title>Genomic Encyclopedia of Type Strains, Phase IV (KMG-IV): sequencing the most valuable type-strain genomes for metagenomic binning, comparative biology and taxonomic classification.</title>
        <authorList>
            <person name="Goeker M."/>
        </authorList>
    </citation>
    <scope>NUCLEOTIDE SEQUENCE [LARGE SCALE GENOMIC DNA]</scope>
    <source>
        <strain evidence="4 5">DSM 1709</strain>
    </source>
</reference>
<keyword evidence="2" id="KW-1133">Transmembrane helix</keyword>
<gene>
    <name evidence="4" type="ORF">EV684_110182</name>
</gene>
<dbReference type="InterPro" id="IPR050469">
    <property type="entry name" value="Diguanylate_Cyclase"/>
</dbReference>
<feature type="transmembrane region" description="Helical" evidence="2">
    <location>
        <begin position="64"/>
        <end position="83"/>
    </location>
</feature>
<evidence type="ECO:0000256" key="1">
    <source>
        <dbReference type="ARBA" id="ARBA00012528"/>
    </source>
</evidence>
<dbReference type="GO" id="GO:0005886">
    <property type="term" value="C:plasma membrane"/>
    <property type="evidence" value="ECO:0007669"/>
    <property type="project" value="TreeGrafter"/>
</dbReference>
<dbReference type="PANTHER" id="PTHR45138">
    <property type="entry name" value="REGULATORY COMPONENTS OF SENSORY TRANSDUCTION SYSTEM"/>
    <property type="match status" value="1"/>
</dbReference>
<feature type="transmembrane region" description="Helical" evidence="2">
    <location>
        <begin position="95"/>
        <end position="113"/>
    </location>
</feature>
<organism evidence="4 5">
    <name type="scientific">Rubrivivax gelatinosus</name>
    <name type="common">Rhodocyclus gelatinosus</name>
    <name type="synonym">Rhodopseudomonas gelatinosa</name>
    <dbReference type="NCBI Taxonomy" id="28068"/>
    <lineage>
        <taxon>Bacteria</taxon>
        <taxon>Pseudomonadati</taxon>
        <taxon>Pseudomonadota</taxon>
        <taxon>Betaproteobacteria</taxon>
        <taxon>Burkholderiales</taxon>
        <taxon>Sphaerotilaceae</taxon>
        <taxon>Rubrivivax</taxon>
    </lineage>
</organism>
<dbReference type="PANTHER" id="PTHR45138:SF24">
    <property type="entry name" value="DIGUANYLATE CYCLASE DGCC-RELATED"/>
    <property type="match status" value="1"/>
</dbReference>
<dbReference type="EMBL" id="SLXD01000010">
    <property type="protein sequence ID" value="TCP01250.1"/>
    <property type="molecule type" value="Genomic_DNA"/>
</dbReference>
<protein>
    <recommendedName>
        <fullName evidence="1">diguanylate cyclase</fullName>
        <ecNumber evidence="1">2.7.7.65</ecNumber>
    </recommendedName>
</protein>
<dbReference type="GO" id="GO:0043709">
    <property type="term" value="P:cell adhesion involved in single-species biofilm formation"/>
    <property type="evidence" value="ECO:0007669"/>
    <property type="project" value="TreeGrafter"/>
</dbReference>
<dbReference type="GO" id="GO:1902201">
    <property type="term" value="P:negative regulation of bacterial-type flagellum-dependent cell motility"/>
    <property type="evidence" value="ECO:0007669"/>
    <property type="project" value="TreeGrafter"/>
</dbReference>
<dbReference type="InterPro" id="IPR043128">
    <property type="entry name" value="Rev_trsase/Diguanyl_cyclase"/>
</dbReference>
<dbReference type="NCBIfam" id="TIGR00254">
    <property type="entry name" value="GGDEF"/>
    <property type="match status" value="1"/>
</dbReference>
<accession>A0A4R2M505</accession>
<proteinExistence type="predicted"/>
<dbReference type="OrthoDB" id="9813903at2"/>
<evidence type="ECO:0000313" key="5">
    <source>
        <dbReference type="Proteomes" id="UP000295106"/>
    </source>
</evidence>
<dbReference type="FunFam" id="3.30.70.270:FF:000001">
    <property type="entry name" value="Diguanylate cyclase domain protein"/>
    <property type="match status" value="1"/>
</dbReference>
<dbReference type="SMART" id="SM00267">
    <property type="entry name" value="GGDEF"/>
    <property type="match status" value="1"/>
</dbReference>
<dbReference type="GO" id="GO:0052621">
    <property type="term" value="F:diguanylate cyclase activity"/>
    <property type="evidence" value="ECO:0007669"/>
    <property type="project" value="UniProtKB-EC"/>
</dbReference>
<dbReference type="Proteomes" id="UP000295106">
    <property type="component" value="Unassembled WGS sequence"/>
</dbReference>
<dbReference type="CDD" id="cd01949">
    <property type="entry name" value="GGDEF"/>
    <property type="match status" value="1"/>
</dbReference>
<evidence type="ECO:0000313" key="4">
    <source>
        <dbReference type="EMBL" id="TCP01250.1"/>
    </source>
</evidence>
<dbReference type="Gene3D" id="3.30.70.270">
    <property type="match status" value="1"/>
</dbReference>
<name>A0A4R2M505_RUBGE</name>
<sequence length="390" mass="42444">MTLHEPTIFVLLLIGYAMLGLLLVTAGRRLVSGESLRRWGWGNGLMLAGYLFLLVDVAAPWPGWIAASNALIVYGEFVFVTALQRFIDERLPSGPLRWGGVAAALSMLPLMLLPTPTRMPIQSLIAALPLLWAGWLVWRSRARAERALRPVGLMLVLVAVALLIRTVHALLQPAAYVDLSQPNPVQTLLALAAYAALLGSGFGFVLACTERATRSLERQASHDGLTGALNRQAGGPLLQRTLLRARRERQGVAYVLLDLDRFKQVNDEHGHAFGDEVLRRFARTVRTRMRASDLFVRLGGEEFALVLPDSDAAGALVVLEHLRRDCLEMGLCTESGCACRVSFSAGIALSPQGRVDGDALYRAADTALYRAKRAGRDQVALAGADETIHP</sequence>